<dbReference type="InterPro" id="IPR049551">
    <property type="entry name" value="PKS_DH_C"/>
</dbReference>
<dbReference type="InterPro" id="IPR049900">
    <property type="entry name" value="PKS_mFAS_DH"/>
</dbReference>
<dbReference type="CDD" id="cd05195">
    <property type="entry name" value="enoyl_red"/>
    <property type="match status" value="1"/>
</dbReference>
<feature type="region of interest" description="Disordered" evidence="8">
    <location>
        <begin position="77"/>
        <end position="104"/>
    </location>
</feature>
<feature type="region of interest" description="Disordered" evidence="8">
    <location>
        <begin position="1"/>
        <end position="57"/>
    </location>
</feature>
<dbReference type="GO" id="GO:0031177">
    <property type="term" value="F:phosphopantetheine binding"/>
    <property type="evidence" value="ECO:0007669"/>
    <property type="project" value="InterPro"/>
</dbReference>
<keyword evidence="1" id="KW-0596">Phosphopantetheine</keyword>
<feature type="domain" description="Ketosynthase family 3 (KS3)" evidence="10">
    <location>
        <begin position="108"/>
        <end position="519"/>
    </location>
</feature>
<gene>
    <name evidence="12" type="ORF">CC86DRAFT_470668</name>
</gene>
<dbReference type="PANTHER" id="PTHR43775">
    <property type="entry name" value="FATTY ACID SYNTHASE"/>
    <property type="match status" value="1"/>
</dbReference>
<dbReference type="InterPro" id="IPR013968">
    <property type="entry name" value="PKS_KR"/>
</dbReference>
<dbReference type="SMART" id="SM00829">
    <property type="entry name" value="PKS_ER"/>
    <property type="match status" value="1"/>
</dbReference>
<dbReference type="InterPro" id="IPR014030">
    <property type="entry name" value="Ketoacyl_synth_N"/>
</dbReference>
<feature type="active site" description="Proton acceptor; for dehydratase activity" evidence="7">
    <location>
        <position position="1017"/>
    </location>
</feature>
<feature type="domain" description="PKS/mFAS DH" evidence="11">
    <location>
        <begin position="985"/>
        <end position="1264"/>
    </location>
</feature>
<dbReference type="SUPFAM" id="SSF47336">
    <property type="entry name" value="ACP-like"/>
    <property type="match status" value="1"/>
</dbReference>
<dbReference type="InterPro" id="IPR020807">
    <property type="entry name" value="PKS_DH"/>
</dbReference>
<dbReference type="InterPro" id="IPR016039">
    <property type="entry name" value="Thiolase-like"/>
</dbReference>
<dbReference type="CDD" id="cd00833">
    <property type="entry name" value="PKS"/>
    <property type="match status" value="1"/>
</dbReference>
<evidence type="ECO:0000256" key="8">
    <source>
        <dbReference type="SAM" id="MobiDB-lite"/>
    </source>
</evidence>
<dbReference type="SUPFAM" id="SSF53335">
    <property type="entry name" value="S-adenosyl-L-methionine-dependent methyltransferases"/>
    <property type="match status" value="1"/>
</dbReference>
<dbReference type="InterPro" id="IPR014031">
    <property type="entry name" value="Ketoacyl_synth_C"/>
</dbReference>
<dbReference type="InterPro" id="IPR050091">
    <property type="entry name" value="PKS_NRPS_Biosynth_Enz"/>
</dbReference>
<protein>
    <submittedName>
        <fullName evidence="12">KR domain-containing protein</fullName>
    </submittedName>
</protein>
<dbReference type="SUPFAM" id="SSF52151">
    <property type="entry name" value="FabD/lysophospholipase-like"/>
    <property type="match status" value="1"/>
</dbReference>
<dbReference type="Gene3D" id="3.40.366.10">
    <property type="entry name" value="Malonyl-Coenzyme A Acyl Carrier Protein, domain 2"/>
    <property type="match status" value="1"/>
</dbReference>
<keyword evidence="6" id="KW-0012">Acyltransferase</keyword>
<dbReference type="PANTHER" id="PTHR43775:SF37">
    <property type="entry name" value="SI:DKEY-61P9.11"/>
    <property type="match status" value="1"/>
</dbReference>
<keyword evidence="4" id="KW-0521">NADP</keyword>
<dbReference type="Pfam" id="PF21089">
    <property type="entry name" value="PKS_DH_N"/>
    <property type="match status" value="1"/>
</dbReference>
<dbReference type="InterPro" id="IPR036736">
    <property type="entry name" value="ACP-like_sf"/>
</dbReference>
<evidence type="ECO:0000259" key="11">
    <source>
        <dbReference type="PROSITE" id="PS52019"/>
    </source>
</evidence>
<dbReference type="PROSITE" id="PS52004">
    <property type="entry name" value="KS3_2"/>
    <property type="match status" value="1"/>
</dbReference>
<dbReference type="Pfam" id="PF13602">
    <property type="entry name" value="ADH_zinc_N_2"/>
    <property type="match status" value="1"/>
</dbReference>
<evidence type="ECO:0000256" key="4">
    <source>
        <dbReference type="ARBA" id="ARBA00022857"/>
    </source>
</evidence>
<dbReference type="Gene3D" id="3.40.47.10">
    <property type="match status" value="1"/>
</dbReference>
<evidence type="ECO:0000313" key="13">
    <source>
        <dbReference type="Proteomes" id="UP000799424"/>
    </source>
</evidence>
<feature type="compositionally biased region" description="Polar residues" evidence="8">
    <location>
        <begin position="83"/>
        <end position="104"/>
    </location>
</feature>
<reference evidence="12" key="1">
    <citation type="journal article" date="2020" name="Stud. Mycol.">
        <title>101 Dothideomycetes genomes: a test case for predicting lifestyles and emergence of pathogens.</title>
        <authorList>
            <person name="Haridas S."/>
            <person name="Albert R."/>
            <person name="Binder M."/>
            <person name="Bloem J."/>
            <person name="Labutti K."/>
            <person name="Salamov A."/>
            <person name="Andreopoulos B."/>
            <person name="Baker S."/>
            <person name="Barry K."/>
            <person name="Bills G."/>
            <person name="Bluhm B."/>
            <person name="Cannon C."/>
            <person name="Castanera R."/>
            <person name="Culley D."/>
            <person name="Daum C."/>
            <person name="Ezra D."/>
            <person name="Gonzalez J."/>
            <person name="Henrissat B."/>
            <person name="Kuo A."/>
            <person name="Liang C."/>
            <person name="Lipzen A."/>
            <person name="Lutzoni F."/>
            <person name="Magnuson J."/>
            <person name="Mondo S."/>
            <person name="Nolan M."/>
            <person name="Ohm R."/>
            <person name="Pangilinan J."/>
            <person name="Park H.-J."/>
            <person name="Ramirez L."/>
            <person name="Alfaro M."/>
            <person name="Sun H."/>
            <person name="Tritt A."/>
            <person name="Yoshinaga Y."/>
            <person name="Zwiers L.-H."/>
            <person name="Turgeon B."/>
            <person name="Goodwin S."/>
            <person name="Spatafora J."/>
            <person name="Crous P."/>
            <person name="Grigoriev I."/>
        </authorList>
    </citation>
    <scope>NUCLEOTIDE SEQUENCE</scope>
    <source>
        <strain evidence="12">CBS 113818</strain>
    </source>
</reference>
<dbReference type="InterPro" id="IPR020843">
    <property type="entry name" value="ER"/>
</dbReference>
<dbReference type="InterPro" id="IPR014043">
    <property type="entry name" value="Acyl_transferase_dom"/>
</dbReference>
<dbReference type="InterPro" id="IPR020806">
    <property type="entry name" value="PKS_PP-bd"/>
</dbReference>
<dbReference type="PROSITE" id="PS50075">
    <property type="entry name" value="CARRIER"/>
    <property type="match status" value="1"/>
</dbReference>
<evidence type="ECO:0000259" key="10">
    <source>
        <dbReference type="PROSITE" id="PS52004"/>
    </source>
</evidence>
<dbReference type="Pfam" id="PF00109">
    <property type="entry name" value="ketoacyl-synt"/>
    <property type="match status" value="1"/>
</dbReference>
<dbReference type="InterPro" id="IPR049552">
    <property type="entry name" value="PKS_DH_N"/>
</dbReference>
<dbReference type="Pfam" id="PF00698">
    <property type="entry name" value="Acyl_transf_1"/>
    <property type="match status" value="1"/>
</dbReference>
<dbReference type="Gene3D" id="3.40.50.720">
    <property type="entry name" value="NAD(P)-binding Rossmann-like Domain"/>
    <property type="match status" value="2"/>
</dbReference>
<dbReference type="FunFam" id="3.40.50.720:FF:000209">
    <property type="entry name" value="Polyketide synthase Pks12"/>
    <property type="match status" value="1"/>
</dbReference>
<feature type="active site" description="Proton donor; for dehydratase activity" evidence="7">
    <location>
        <position position="1185"/>
    </location>
</feature>
<dbReference type="PROSITE" id="PS52019">
    <property type="entry name" value="PKS_MFAS_DH"/>
    <property type="match status" value="1"/>
</dbReference>
<dbReference type="GO" id="GO:1901336">
    <property type="term" value="P:lactone biosynthetic process"/>
    <property type="evidence" value="ECO:0007669"/>
    <property type="project" value="UniProtKB-ARBA"/>
</dbReference>
<dbReference type="InterPro" id="IPR018201">
    <property type="entry name" value="Ketoacyl_synth_AS"/>
</dbReference>
<evidence type="ECO:0000259" key="9">
    <source>
        <dbReference type="PROSITE" id="PS50075"/>
    </source>
</evidence>
<dbReference type="Pfam" id="PF08240">
    <property type="entry name" value="ADH_N"/>
    <property type="match status" value="1"/>
</dbReference>
<evidence type="ECO:0000256" key="6">
    <source>
        <dbReference type="ARBA" id="ARBA00023315"/>
    </source>
</evidence>
<evidence type="ECO:0000256" key="3">
    <source>
        <dbReference type="ARBA" id="ARBA00022679"/>
    </source>
</evidence>
<dbReference type="Proteomes" id="UP000799424">
    <property type="component" value="Unassembled WGS sequence"/>
</dbReference>
<dbReference type="Pfam" id="PF08659">
    <property type="entry name" value="KR"/>
    <property type="match status" value="1"/>
</dbReference>
<name>A0A6A6ZK85_9PLEO</name>
<evidence type="ECO:0000256" key="7">
    <source>
        <dbReference type="PROSITE-ProRule" id="PRU01363"/>
    </source>
</evidence>
<dbReference type="Gene3D" id="3.40.50.150">
    <property type="entry name" value="Vaccinia Virus protein VP39"/>
    <property type="match status" value="1"/>
</dbReference>
<dbReference type="SUPFAM" id="SSF50129">
    <property type="entry name" value="GroES-like"/>
    <property type="match status" value="1"/>
</dbReference>
<dbReference type="InterPro" id="IPR029063">
    <property type="entry name" value="SAM-dependent_MTases_sf"/>
</dbReference>
<dbReference type="OrthoDB" id="329835at2759"/>
<keyword evidence="5" id="KW-0511">Multifunctional enzyme</keyword>
<dbReference type="InterPro" id="IPR009081">
    <property type="entry name" value="PP-bd_ACP"/>
</dbReference>
<dbReference type="InterPro" id="IPR036291">
    <property type="entry name" value="NAD(P)-bd_dom_sf"/>
</dbReference>
<dbReference type="SMART" id="SM00826">
    <property type="entry name" value="PKS_DH"/>
    <property type="match status" value="1"/>
</dbReference>
<dbReference type="GO" id="GO:0006633">
    <property type="term" value="P:fatty acid biosynthetic process"/>
    <property type="evidence" value="ECO:0007669"/>
    <property type="project" value="InterPro"/>
</dbReference>
<dbReference type="InterPro" id="IPR057326">
    <property type="entry name" value="KR_dom"/>
</dbReference>
<dbReference type="GO" id="GO:0044550">
    <property type="term" value="P:secondary metabolite biosynthetic process"/>
    <property type="evidence" value="ECO:0007669"/>
    <property type="project" value="TreeGrafter"/>
</dbReference>
<feature type="region of interest" description="N-terminal hotdog fold" evidence="7">
    <location>
        <begin position="985"/>
        <end position="1114"/>
    </location>
</feature>
<dbReference type="SMART" id="SM00823">
    <property type="entry name" value="PKS_PP"/>
    <property type="match status" value="1"/>
</dbReference>
<dbReference type="EMBL" id="MU006237">
    <property type="protein sequence ID" value="KAF2821460.1"/>
    <property type="molecule type" value="Genomic_DNA"/>
</dbReference>
<dbReference type="SMART" id="SM00825">
    <property type="entry name" value="PKS_KS"/>
    <property type="match status" value="1"/>
</dbReference>
<organism evidence="12 13">
    <name type="scientific">Ophiobolus disseminans</name>
    <dbReference type="NCBI Taxonomy" id="1469910"/>
    <lineage>
        <taxon>Eukaryota</taxon>
        <taxon>Fungi</taxon>
        <taxon>Dikarya</taxon>
        <taxon>Ascomycota</taxon>
        <taxon>Pezizomycotina</taxon>
        <taxon>Dothideomycetes</taxon>
        <taxon>Pleosporomycetidae</taxon>
        <taxon>Pleosporales</taxon>
        <taxon>Pleosporineae</taxon>
        <taxon>Phaeosphaeriaceae</taxon>
        <taxon>Ophiobolus</taxon>
    </lineage>
</organism>
<keyword evidence="3" id="KW-0808">Transferase</keyword>
<evidence type="ECO:0000256" key="5">
    <source>
        <dbReference type="ARBA" id="ARBA00023268"/>
    </source>
</evidence>
<feature type="region of interest" description="C-terminal hotdog fold" evidence="7">
    <location>
        <begin position="1124"/>
        <end position="1264"/>
    </location>
</feature>
<dbReference type="Pfam" id="PF14765">
    <property type="entry name" value="PS-DH"/>
    <property type="match status" value="1"/>
</dbReference>
<dbReference type="Gene3D" id="3.10.129.110">
    <property type="entry name" value="Polyketide synthase dehydratase"/>
    <property type="match status" value="1"/>
</dbReference>
<dbReference type="SMART" id="SM00827">
    <property type="entry name" value="PKS_AT"/>
    <property type="match status" value="1"/>
</dbReference>
<dbReference type="InterPro" id="IPR013217">
    <property type="entry name" value="Methyltransf_12"/>
</dbReference>
<evidence type="ECO:0000256" key="2">
    <source>
        <dbReference type="ARBA" id="ARBA00022553"/>
    </source>
</evidence>
<dbReference type="Pfam" id="PF00550">
    <property type="entry name" value="PP-binding"/>
    <property type="match status" value="1"/>
</dbReference>
<dbReference type="Gene3D" id="3.90.180.10">
    <property type="entry name" value="Medium-chain alcohol dehydrogenases, catalytic domain"/>
    <property type="match status" value="1"/>
</dbReference>
<dbReference type="GO" id="GO:0004312">
    <property type="term" value="F:fatty acid synthase activity"/>
    <property type="evidence" value="ECO:0007669"/>
    <property type="project" value="TreeGrafter"/>
</dbReference>
<dbReference type="InterPro" id="IPR013154">
    <property type="entry name" value="ADH-like_N"/>
</dbReference>
<dbReference type="SUPFAM" id="SSF55048">
    <property type="entry name" value="Probable ACP-binding domain of malonyl-CoA ACP transacylase"/>
    <property type="match status" value="1"/>
</dbReference>
<dbReference type="InterPro" id="IPR016036">
    <property type="entry name" value="Malonyl_transacylase_ACP-bd"/>
</dbReference>
<dbReference type="Pfam" id="PF08242">
    <property type="entry name" value="Methyltransf_12"/>
    <property type="match status" value="1"/>
</dbReference>
<dbReference type="Pfam" id="PF16197">
    <property type="entry name" value="KAsynt_C_assoc"/>
    <property type="match status" value="1"/>
</dbReference>
<accession>A0A6A6ZK85</accession>
<sequence length="2552" mass="279095">MSASNCFGLRRTKESTPRPAEWTDSTTALDDSNTHTSTVSKAHVRSKSSHAEVNGRQRIKSFGFRSVRKTPSDVPIIEKGDAWQQQPLPTPPASTTRSGSDPLGQNYQTPIAVCGLALRLPGGIRDGDAFWDVLLNGKDMRSKIPSTRYNPTGFMSGASPPYGYFLDEDLAALDTSFFNLRKSELESADPQQRQLLEVTRECLENAGETNYRGKAIGCYVGTFGEDWQQMMTKDEEHMEAHAAGCMPDLMLANRISYEFDFQGPSIVLKTGCSASLVGVHEACRALQSGDCEAAIVAGANIIMTPTATQSLSLQGVLSPEGSSKTFDASADGYGRGEAINAIFIKRLDDAVRDKNPVRAIIRGTGTNSDGRGIGPLTPNGKAHESLMRNTYWNSGLDPRDTAFVECHGTGTATGDPIETTAIGNVFGERGVLIGAVKPNVGHSEGASGITSLIKAILALENRIIPPNIKFNTPHPKIPFVEKRLIVPVVPTSFPTDRAERISVCSYGIGGSNAHVIVESSHHLKDHLTQSVAPKQLDTPRLLLFSANNQASTQEVVTQHAAYLDANPGKLADLSYTLAKHRERLPYRSFSVCRPGTKLNASPAVKAPASSPSICMVFSGQGAQWPQMGLELCNGDESFRRDIVFMDHVLHDLKCAPSWTIMSELRRSSDQSRVHCAEFSQPLCTAIQLALVNFYARCGIFPTAVVGHSSGEIAAAYAAGNLTMREAIIISYYRGLITMKNKQKGCMAAVGLSASTASAYLLDGVVVACENSPSSVTLSGDIDSLRQVMASIKTQHPDVLVRELKVDMAYHSSHMMPLASDYLHYIRSELGSSFAGDKFCATMFSTVLGKELHSSTTLPLEYWCANLVRPVLFNTTATALVKAFPSAILLEIGPHSTLAGPLRAIAMEAAASTQYVSTLSRSSPSYENILSALGTLYQHGIDVDFTGAVPSGNALSNLPAYPWTRTTHWSESRLSKDWRFRQHARHPLLGQRALESSSIEPTWRSVLTLEKEPWLRDHKVRDDIVFPLAGFVTMAGAAAQQQSGNNEAFRLRHVVAHTALVLLEAKSVELSTTLKPHRLTDVTNSVWHDFTISSWNGSSWTEHCHGQVRAVVADQKCTDDWTVPSRAITSTKWYKFTKQIGLGYGPEFQGIKDIRSATGTPHVLSNIVSPQSQMTALFLTHPCTLDCSFQLMLLAFTKGDFSSRTLYVPTMIESLYISQSSASVEAKAWVHDGKMQNGVECIKDGKTIVSLRGLKFAPLPNPEERSTPDRHAAAYLHWTPHIDFTRLDNLMVAQNAETHGNILWEEATLLCILDSVERLKGLQPHAPHFAKLRAWLQMQADRAITARYPLVPDCQLFTRLSTPERHHAIRARLEDLSSIPSKRLPVLGLKRLYENMPDVFTGAVDPLEILLHDNVLTEIYNMVSTDCGPVMRALANKKPNLRILEVGAGTGGTTAKIFSELFDEGSRQNPPFSLYTFTDVSAGFFDRAKERFSDVPNMDYRVFDISRSPLEQGFKAQSYDVIVAANCVHTTPSLKATLQNLQCLLQPDGHLVLSELSTDSNAPGYLFGVFSGWWMGDKDDRHDSPIVSLSRWDAELRSSGFNGILSSAFDYEEPYQYCATILAQPRKALGIAAERVTVLCKEQESAVAQCMLEGLKIAGYEATAATLGQDLSEVQQIISTLDLETSFFEDVQESLAAFQQVVRSKQIKKFLWLLPPCQINNSNPDSSKSLGMLRTTRAELGVPITTLEIKKDEANLPTIAIEVFEKSRPYSDTDKLMPDMEFAFDDGQVKVGRFHPFDLEEALVASNQSDHDNAEVELSIQQPGLLDSLKWVERPERTESLGDDEVEIIPGAIGLNFKDLALSLGLISSPTMHPRLGLELAGVIRRVGSSVTNVAVGDRVVALSSGGLFTSVAVLPSLLVAKIPDALGFEDAATMPICFGTTMRALMEIGHLEEGQIILIHSACGGVGQAAIQLAQLIGAEVYVTVGNAAKASYLTKTFGIPASHIFSSRDDSFREDLLHATGGQGADLVLNSLAGELLHASWECVAEFGIMIELGNRDLAEYGKLNMEPFLSNRSYACVDFGQVMDKRPKLVNGILNKVIAMYNDGKIRPLNPVTTFEASEIQNAFRFLQKGDHIGKAVIRMPHDVATVPREPIVFSLKFDSQSSYLITGGFGGLGSVVMQWMRQRGARNFVVMSPSAGSKLGHHNFIADMEFHGCSVTPVAGLVQNEKDVAKATAAAKSPIKGVIHLAMVLQNVSILGMQASDWENVMAPKCKGALNLHHAFQTQSEPLDFFLLAGSIAAHTESSGQGNYSAANTYLEAFCQYRHTFGLPASIISICPIEDAGFVAENRQAREAIDNQGFSYLTQREFLDCVELAVRSSTPHIGKSTERGMLGPQTWHNSSAFIMGLKSPKSLADPANHTSWRHDRRMGFYHNVNTDNTTQNRGEASQLGTFLVAVRANTTILDDKQAAETLALEIGKKVFTLILRDPEHVHVGMSMQDIGLDSLMAIELKRWWRQTFGREVSVLEMMGSGSLLELGHLAVGTLKKIHHVE</sequence>
<dbReference type="Pfam" id="PF02801">
    <property type="entry name" value="Ketoacyl-synt_C"/>
    <property type="match status" value="1"/>
</dbReference>
<keyword evidence="13" id="KW-1185">Reference proteome</keyword>
<dbReference type="PROSITE" id="PS00606">
    <property type="entry name" value="KS3_1"/>
    <property type="match status" value="1"/>
</dbReference>
<keyword evidence="2" id="KW-0597">Phosphoprotein</keyword>
<dbReference type="InterPro" id="IPR001227">
    <property type="entry name" value="Ac_transferase_dom_sf"/>
</dbReference>
<dbReference type="GO" id="GO:0016491">
    <property type="term" value="F:oxidoreductase activity"/>
    <property type="evidence" value="ECO:0007669"/>
    <property type="project" value="InterPro"/>
</dbReference>
<proteinExistence type="predicted"/>
<dbReference type="InterPro" id="IPR020841">
    <property type="entry name" value="PKS_Beta-ketoAc_synthase_dom"/>
</dbReference>
<dbReference type="InterPro" id="IPR042104">
    <property type="entry name" value="PKS_dehydratase_sf"/>
</dbReference>
<dbReference type="CDD" id="cd02440">
    <property type="entry name" value="AdoMet_MTases"/>
    <property type="match status" value="1"/>
</dbReference>
<feature type="domain" description="Carrier" evidence="9">
    <location>
        <begin position="2468"/>
        <end position="2545"/>
    </location>
</feature>
<dbReference type="SUPFAM" id="SSF53901">
    <property type="entry name" value="Thiolase-like"/>
    <property type="match status" value="1"/>
</dbReference>
<feature type="compositionally biased region" description="Polar residues" evidence="8">
    <location>
        <begin position="23"/>
        <end position="40"/>
    </location>
</feature>
<dbReference type="InterPro" id="IPR016035">
    <property type="entry name" value="Acyl_Trfase/lysoPLipase"/>
</dbReference>
<dbReference type="SUPFAM" id="SSF51735">
    <property type="entry name" value="NAD(P)-binding Rossmann-fold domains"/>
    <property type="match status" value="2"/>
</dbReference>
<dbReference type="SMART" id="SM00822">
    <property type="entry name" value="PKS_KR"/>
    <property type="match status" value="1"/>
</dbReference>
<dbReference type="GO" id="GO:0004315">
    <property type="term" value="F:3-oxoacyl-[acyl-carrier-protein] synthase activity"/>
    <property type="evidence" value="ECO:0007669"/>
    <property type="project" value="InterPro"/>
</dbReference>
<dbReference type="InterPro" id="IPR032821">
    <property type="entry name" value="PKS_assoc"/>
</dbReference>
<dbReference type="Gene3D" id="1.10.1200.10">
    <property type="entry name" value="ACP-like"/>
    <property type="match status" value="1"/>
</dbReference>
<dbReference type="InterPro" id="IPR011032">
    <property type="entry name" value="GroES-like_sf"/>
</dbReference>
<evidence type="ECO:0000256" key="1">
    <source>
        <dbReference type="ARBA" id="ARBA00022450"/>
    </source>
</evidence>
<evidence type="ECO:0000313" key="12">
    <source>
        <dbReference type="EMBL" id="KAF2821460.1"/>
    </source>
</evidence>